<feature type="compositionally biased region" description="Low complexity" evidence="1">
    <location>
        <begin position="1"/>
        <end position="19"/>
    </location>
</feature>
<reference evidence="2" key="1">
    <citation type="submission" date="2020-05" db="EMBL/GenBank/DDBJ databases">
        <title>WGS assembly of Panicum virgatum.</title>
        <authorList>
            <person name="Lovell J.T."/>
            <person name="Jenkins J."/>
            <person name="Shu S."/>
            <person name="Juenger T.E."/>
            <person name="Schmutz J."/>
        </authorList>
    </citation>
    <scope>NUCLEOTIDE SEQUENCE</scope>
    <source>
        <strain evidence="2">AP13</strain>
    </source>
</reference>
<feature type="compositionally biased region" description="Basic residues" evidence="1">
    <location>
        <begin position="70"/>
        <end position="80"/>
    </location>
</feature>
<name>A0A8T0W0V0_PANVG</name>
<accession>A0A8T0W0V0</accession>
<comment type="caution">
    <text evidence="2">The sequence shown here is derived from an EMBL/GenBank/DDBJ whole genome shotgun (WGS) entry which is preliminary data.</text>
</comment>
<evidence type="ECO:0000256" key="1">
    <source>
        <dbReference type="SAM" id="MobiDB-lite"/>
    </source>
</evidence>
<feature type="compositionally biased region" description="Low complexity" evidence="1">
    <location>
        <begin position="57"/>
        <end position="69"/>
    </location>
</feature>
<dbReference type="Proteomes" id="UP000823388">
    <property type="component" value="Chromosome 2K"/>
</dbReference>
<dbReference type="EMBL" id="CM029039">
    <property type="protein sequence ID" value="KAG2641038.1"/>
    <property type="molecule type" value="Genomic_DNA"/>
</dbReference>
<organism evidence="2 3">
    <name type="scientific">Panicum virgatum</name>
    <name type="common">Blackwell switchgrass</name>
    <dbReference type="NCBI Taxonomy" id="38727"/>
    <lineage>
        <taxon>Eukaryota</taxon>
        <taxon>Viridiplantae</taxon>
        <taxon>Streptophyta</taxon>
        <taxon>Embryophyta</taxon>
        <taxon>Tracheophyta</taxon>
        <taxon>Spermatophyta</taxon>
        <taxon>Magnoliopsida</taxon>
        <taxon>Liliopsida</taxon>
        <taxon>Poales</taxon>
        <taxon>Poaceae</taxon>
        <taxon>PACMAD clade</taxon>
        <taxon>Panicoideae</taxon>
        <taxon>Panicodae</taxon>
        <taxon>Paniceae</taxon>
        <taxon>Panicinae</taxon>
        <taxon>Panicum</taxon>
        <taxon>Panicum sect. Hiantes</taxon>
    </lineage>
</organism>
<evidence type="ECO:0000313" key="2">
    <source>
        <dbReference type="EMBL" id="KAG2641038.1"/>
    </source>
</evidence>
<protein>
    <submittedName>
        <fullName evidence="2">Uncharacterized protein</fullName>
    </submittedName>
</protein>
<keyword evidence="3" id="KW-1185">Reference proteome</keyword>
<evidence type="ECO:0000313" key="3">
    <source>
        <dbReference type="Proteomes" id="UP000823388"/>
    </source>
</evidence>
<sequence length="117" mass="12042">MPPACSRAGAAAPARAPRGGAPPAPGESAPTSLRRGRARMAAWSPLARPSTCRRPGTPRSTWARRPSPSRSRRRTVRRAARMSTTGLAGTASSRPAAGTGRMAGVTARRGRTSSGPS</sequence>
<feature type="region of interest" description="Disordered" evidence="1">
    <location>
        <begin position="1"/>
        <end position="117"/>
    </location>
</feature>
<gene>
    <name evidence="2" type="ORF">PVAP13_2KG143116</name>
</gene>
<dbReference type="AlphaFoldDB" id="A0A8T0W0V0"/>
<proteinExistence type="predicted"/>